<sequence length="109" mass="12628">MVLPRVIRSASARHDLDAIWDRLAGQAGPEIADAVLARIFETMYRAADNPFLYRERPEHTGRPRRVNVFRYAIFFEALPDGDGIFVWRVIHGSRDLPRFIFRPSEDDSD</sequence>
<gene>
    <name evidence="2" type="ORF">D3874_11005</name>
</gene>
<proteinExistence type="predicted"/>
<dbReference type="Proteomes" id="UP000284605">
    <property type="component" value="Unassembled WGS sequence"/>
</dbReference>
<keyword evidence="3" id="KW-1185">Reference proteome</keyword>
<dbReference type="AlphaFoldDB" id="A0A418WBV1"/>
<dbReference type="Gene3D" id="3.30.2310.20">
    <property type="entry name" value="RelE-like"/>
    <property type="match status" value="1"/>
</dbReference>
<comment type="caution">
    <text evidence="2">The sequence shown here is derived from an EMBL/GenBank/DDBJ whole genome shotgun (WGS) entry which is preliminary data.</text>
</comment>
<dbReference type="Pfam" id="PF05016">
    <property type="entry name" value="ParE_toxin"/>
    <property type="match status" value="1"/>
</dbReference>
<dbReference type="InterPro" id="IPR035093">
    <property type="entry name" value="RelE/ParE_toxin_dom_sf"/>
</dbReference>
<protein>
    <submittedName>
        <fullName evidence="2">Type II toxin-antitoxin system RelE/ParE family toxin</fullName>
    </submittedName>
</protein>
<evidence type="ECO:0000313" key="3">
    <source>
        <dbReference type="Proteomes" id="UP000284605"/>
    </source>
</evidence>
<keyword evidence="1" id="KW-1277">Toxin-antitoxin system</keyword>
<accession>A0A418WBV1</accession>
<evidence type="ECO:0000313" key="2">
    <source>
        <dbReference type="EMBL" id="RJF87480.1"/>
    </source>
</evidence>
<dbReference type="EMBL" id="QYUK01000011">
    <property type="protein sequence ID" value="RJF87480.1"/>
    <property type="molecule type" value="Genomic_DNA"/>
</dbReference>
<evidence type="ECO:0000256" key="1">
    <source>
        <dbReference type="ARBA" id="ARBA00022649"/>
    </source>
</evidence>
<name>A0A418WBV1_9PROT</name>
<organism evidence="2 3">
    <name type="scientific">Oleomonas cavernae</name>
    <dbReference type="NCBI Taxonomy" id="2320859"/>
    <lineage>
        <taxon>Bacteria</taxon>
        <taxon>Pseudomonadati</taxon>
        <taxon>Pseudomonadota</taxon>
        <taxon>Alphaproteobacteria</taxon>
        <taxon>Acetobacterales</taxon>
        <taxon>Acetobacteraceae</taxon>
        <taxon>Oleomonas</taxon>
    </lineage>
</organism>
<dbReference type="InterPro" id="IPR007712">
    <property type="entry name" value="RelE/ParE_toxin"/>
</dbReference>
<dbReference type="OrthoDB" id="276174at2"/>
<dbReference type="RefSeq" id="WP_119778119.1">
    <property type="nucleotide sequence ID" value="NZ_QYUK01000011.1"/>
</dbReference>
<reference evidence="2 3" key="1">
    <citation type="submission" date="2018-09" db="EMBL/GenBank/DDBJ databases">
        <authorList>
            <person name="Zhu H."/>
        </authorList>
    </citation>
    <scope>NUCLEOTIDE SEQUENCE [LARGE SCALE GENOMIC DNA]</scope>
    <source>
        <strain evidence="2 3">K1W22B-8</strain>
    </source>
</reference>